<evidence type="ECO:0000256" key="1">
    <source>
        <dbReference type="ARBA" id="ARBA00004167"/>
    </source>
</evidence>
<evidence type="ECO:0000259" key="24">
    <source>
        <dbReference type="PROSITE" id="PS50027"/>
    </source>
</evidence>
<feature type="region of interest" description="Disordered" evidence="19">
    <location>
        <begin position="121"/>
        <end position="204"/>
    </location>
</feature>
<protein>
    <submittedName>
        <fullName evidence="28 29">Basement membrane-specific heparan sulfate proteoglycan core protein isoform X1</fullName>
    </submittedName>
</protein>
<feature type="domain" description="Ig-like" evidence="25">
    <location>
        <begin position="2997"/>
        <end position="3086"/>
    </location>
</feature>
<feature type="disulfide bond" evidence="17">
    <location>
        <begin position="920"/>
        <end position="935"/>
    </location>
</feature>
<dbReference type="InterPro" id="IPR000034">
    <property type="entry name" value="Laminin_IV"/>
</dbReference>
<dbReference type="Pfam" id="PF00052">
    <property type="entry name" value="Laminin_B"/>
    <property type="match status" value="3"/>
</dbReference>
<feature type="disulfide bond" evidence="17">
    <location>
        <begin position="901"/>
        <end position="913"/>
    </location>
</feature>
<dbReference type="PANTHER" id="PTHR24270">
    <property type="entry name" value="LOW-DENSITY LIPOPROTEIN RECEPTOR-RELATED"/>
    <property type="match status" value="1"/>
</dbReference>
<feature type="chain" id="PRO_5045026244" evidence="20">
    <location>
        <begin position="37"/>
        <end position="4513"/>
    </location>
</feature>
<evidence type="ECO:0000256" key="12">
    <source>
        <dbReference type="ARBA" id="ARBA00023157"/>
    </source>
</evidence>
<feature type="domain" description="Ig-like" evidence="25">
    <location>
        <begin position="1528"/>
        <end position="1617"/>
    </location>
</feature>
<dbReference type="Gene3D" id="2.60.120.200">
    <property type="match status" value="3"/>
</dbReference>
<dbReference type="PROSITE" id="PS01209">
    <property type="entry name" value="LDLRA_1"/>
    <property type="match status" value="10"/>
</dbReference>
<dbReference type="Pfam" id="PF13927">
    <property type="entry name" value="Ig_3"/>
    <property type="match status" value="7"/>
</dbReference>
<feature type="disulfide bond" evidence="17">
    <location>
        <begin position="1408"/>
        <end position="1420"/>
    </location>
</feature>
<organism evidence="27 28">
    <name type="scientific">Drosophila kikkawai</name>
    <name type="common">Fruit fly</name>
    <dbReference type="NCBI Taxonomy" id="30033"/>
    <lineage>
        <taxon>Eukaryota</taxon>
        <taxon>Metazoa</taxon>
        <taxon>Ecdysozoa</taxon>
        <taxon>Arthropoda</taxon>
        <taxon>Hexapoda</taxon>
        <taxon>Insecta</taxon>
        <taxon>Pterygota</taxon>
        <taxon>Neoptera</taxon>
        <taxon>Endopterygota</taxon>
        <taxon>Diptera</taxon>
        <taxon>Brachycera</taxon>
        <taxon>Muscomorpha</taxon>
        <taxon>Ephydroidea</taxon>
        <taxon>Drosophilidae</taxon>
        <taxon>Drosophila</taxon>
        <taxon>Sophophora</taxon>
    </lineage>
</organism>
<keyword evidence="15" id="KW-0245">EGF-like domain</keyword>
<proteinExistence type="predicted"/>
<feature type="domain" description="Laminin G" evidence="22">
    <location>
        <begin position="3800"/>
        <end position="3977"/>
    </location>
</feature>
<dbReference type="Proteomes" id="UP001652661">
    <property type="component" value="Chromosome X"/>
</dbReference>
<dbReference type="InterPro" id="IPR036179">
    <property type="entry name" value="Ig-like_dom_sf"/>
</dbReference>
<feature type="disulfide bond" evidence="17">
    <location>
        <begin position="1202"/>
        <end position="1217"/>
    </location>
</feature>
<dbReference type="SMART" id="SM00281">
    <property type="entry name" value="LamB"/>
    <property type="match status" value="3"/>
</dbReference>
<dbReference type="Pfam" id="PF00047">
    <property type="entry name" value="ig"/>
    <property type="match status" value="2"/>
</dbReference>
<feature type="disulfide bond" evidence="17">
    <location>
        <begin position="1039"/>
        <end position="1057"/>
    </location>
</feature>
<keyword evidence="12 15" id="KW-1015">Disulfide bond</keyword>
<dbReference type="SUPFAM" id="SSF48726">
    <property type="entry name" value="Immunoglobulin"/>
    <property type="match status" value="13"/>
</dbReference>
<feature type="disulfide bond" evidence="17">
    <location>
        <begin position="1096"/>
        <end position="1108"/>
    </location>
</feature>
<evidence type="ECO:0000256" key="8">
    <source>
        <dbReference type="ARBA" id="ARBA00022737"/>
    </source>
</evidence>
<dbReference type="Pfam" id="PF00057">
    <property type="entry name" value="Ldl_recept_a"/>
    <property type="match status" value="15"/>
</dbReference>
<feature type="disulfide bond" evidence="17">
    <location>
        <begin position="1427"/>
        <end position="1442"/>
    </location>
</feature>
<keyword evidence="7 20" id="KW-0732">Signal</keyword>
<dbReference type="SMART" id="SM00409">
    <property type="entry name" value="IG"/>
    <property type="match status" value="13"/>
</dbReference>
<dbReference type="RefSeq" id="XP_070144250.1">
    <property type="nucleotide sequence ID" value="XM_070288149.1"/>
</dbReference>
<dbReference type="PROSITE" id="PS50835">
    <property type="entry name" value="IG_LIKE"/>
    <property type="match status" value="13"/>
</dbReference>
<feature type="domain" description="Laminin EGF-like" evidence="24">
    <location>
        <begin position="2256"/>
        <end position="2305"/>
    </location>
</feature>
<evidence type="ECO:0000256" key="10">
    <source>
        <dbReference type="ARBA" id="ARBA00022989"/>
    </source>
</evidence>
<feature type="disulfide bond" evidence="17">
    <location>
        <begin position="871"/>
        <end position="886"/>
    </location>
</feature>
<dbReference type="Pfam" id="PF00054">
    <property type="entry name" value="Laminin_G_1"/>
    <property type="match status" value="1"/>
</dbReference>
<dbReference type="PROSITE" id="PS50026">
    <property type="entry name" value="EGF_3"/>
    <property type="match status" value="3"/>
</dbReference>
<feature type="domain" description="Ig-like" evidence="25">
    <location>
        <begin position="3712"/>
        <end position="3789"/>
    </location>
</feature>
<feature type="disulfide bond" evidence="16">
    <location>
        <begin position="4471"/>
        <end position="4498"/>
    </location>
</feature>
<dbReference type="Pfam" id="PF24973">
    <property type="entry name" value="EGF_LMN_ATRN"/>
    <property type="match status" value="1"/>
</dbReference>
<feature type="disulfide bond" evidence="17">
    <location>
        <begin position="1467"/>
        <end position="1482"/>
    </location>
</feature>
<dbReference type="PROSITE" id="PS01248">
    <property type="entry name" value="EGF_LAM_1"/>
    <property type="match status" value="3"/>
</dbReference>
<evidence type="ECO:0000259" key="25">
    <source>
        <dbReference type="PROSITE" id="PS50835"/>
    </source>
</evidence>
<evidence type="ECO:0000256" key="15">
    <source>
        <dbReference type="PROSITE-ProRule" id="PRU00076"/>
    </source>
</evidence>
<dbReference type="SMART" id="SM00180">
    <property type="entry name" value="EGF_Lam"/>
    <property type="match status" value="5"/>
</dbReference>
<feature type="region of interest" description="Disordered" evidence="19">
    <location>
        <begin position="1337"/>
        <end position="1356"/>
    </location>
</feature>
<feature type="disulfide bond" evidence="17">
    <location>
        <begin position="1237"/>
        <end position="1252"/>
    </location>
</feature>
<feature type="disulfide bond" evidence="17">
    <location>
        <begin position="702"/>
        <end position="717"/>
    </location>
</feature>
<dbReference type="InterPro" id="IPR013320">
    <property type="entry name" value="ConA-like_dom_sf"/>
</dbReference>
<dbReference type="Gene3D" id="2.60.40.10">
    <property type="entry name" value="Immunoglobulins"/>
    <property type="match status" value="13"/>
</dbReference>
<sequence length="4513" mass="497386">MTGSPGSRRSHSGSLLLRLLAVAFVLNACHVPLTNAKQINNFNDDLDFIPADDLFLQGNNEANELKAIDNDADDDDVESFPDDLADEEDLLPSDEKEEETGGNWFSKGVHRVRRSLSRLFGGAEEEDSRSHHRVRRASSKARQMELRRRAREARERRQAELRELQRQRQLRAGTGSVFNRATDPRKRAPEVYDETEASGSPDEEITQYRTYFAVNEPYDNDFTDPSSVAFQTLQKNLDDALRVFFDRTYAEYDDDQDIHSTLLQVDPTDDRFKVHVLLKLQIPNRITDFQSKLESQLNDYKRIENLGASTDNVFYFQESQEGNEETPPNVETNTAPVVSSNPGNVGLAAAPRSDFFNVIGPRIPGLAQSLFPPKDDDEELNVPQAYNPVNPDVEGSGNGDGVDGCRGDATFTCSRSGRRICEEMRCDGVSNCPDGEDEDGCFATVCTEDQFKCDDQCLSLYKRCDNVIDCQDQTDEAGCERPREPEIVYSTPEPERNVTESPECQANEFRCNNGQCIDSRKRCDYTLDCEGGEDEDAECPAACSDMEYQCREGTHCLSLSQQCDGHADCADGDDEEDCPGSGSIEDECRFDEFRCGTGECIPMRQVCDNIYDCNDYSDEGSCDDDEEGPTDAVGIPLGGYRPPRPHTSRPKGNGLDAEDMYEYQVVYQPSNVYEKANSHNPCAENQFRCTTTNVCIPLHLRCDGSYHCNDMSDERGCEQYRRPAVSTRRPAITVTTWSPWQAPGQLEQSSTTTTTSAPRTVTRTTTTTDAPPRREPSPTRPSPTTTNPITTVGVASNPSLSPSSAAGIGGNCLENIEFACHNRDCITIESVCDGIPDCGDAEDEDYALCNCSGDKYKCQRGGGCIPKVQVCDGKPQCRDRSDESACHLHGRFNRTRLGVECLSHQYQCGDGSCISGYKRCNGITDCDDGADENNCPFTYDDNYDTDPENNPLNECEILEFECDFGQCLPLDKKCDGNIDCDDETDELDCQSYTEHCLENEFECDDYCLPRDQLCNGIANCNDGRDERNCTFCRDDAYLCNTGECIADTQRCNGKADCADGSDERHCATGTRHYDTTTMNVLVPKPSPVPIPRPRPCQSHQWRCSSLECIDIDLRCNGIDDCADGSDEGLTCFDATNRLKPSDCAPDQFFCDESCYNRSVRCNGRAECADGTDEASCPPTNSLTCPQYQCRSSGKCYSESERCDRRRHCEDGSDEVNCCADNQFRCHNGDCVQGSARCDGYPECSDGSDEINCAGSLECQPNQFRCDSGQCVSSAVRCNGITDCRDSSDERNCASDHNQGTRGSSTVLNLKTYPDSQIIKESREVIFRCRDEGPARAKVKWSRPGGRPLPPGFTDRNGRLEIPNIRVEDAGTYVCEAVGYPSYTTGQQVTVNLNVERYNELAARPSSACNEYQATCMNNECIDKSGICDGIPHCSDGSDEQSCSQGRKCQPNQFMCSNSKCIDRTWRCDGENDCGDNSDEATCDPEPSGSPCRYSEFQCRSGHCIPKSFQCDDVSDCKDGSDEVGCIAPLPIRPPPPVKNLLEGESLDLTCVATGTPTPTIVWRLNWGHVPEKCESKSFGGTGTLHCPDMRRGDSGAYSCEIINTRGTTFVTPDTIVTVTQQRTDVCEAGFFNMLARKADECVKCFCFGVATSCDSANLFTYAIQPPILSHRVVSVELSPHRQIVINEAAPGQDLLTLHHGVQFRASNVHFGGRETPYLALPTEYMGNQLKSYGGNLRYEVNYMGNGRPINGPDVIITGNRFTLTHRARTQPGQNNKVSIPFLPGDWQKPDGRRATREEIMMILANVDNILIRLGYLDSTAREVDLINIALDSAGSADKGLGSASLVEMCTCPPGYIGDSCETCAPGYVRQPGGPWLGHCVPFTPEPCPAGTYGDPRRGVACKECPCPHGGSNNFASGCQLNPDGDVLCSCHEGYTGKRCESCASGYQGDPLVPGGSCRRIPDSTCNVDGTLSINPDGSCHCKDMVTGDKCDSCRAQSFHLNSFTYTGCMECFCSGLQVDCSSSSWYRDQVSSTFGSFHNRVNHGFELVNDYTRPNPEALPVAFSEVHSELSFSGSADHGGDTLYWSLPAVFLGNKLTAYGGKLSYTLSYSPLPSGIMSRNSAPDVVIKSGENLMLIHYRKSQVSPSAANTYAVEIKESAWQRSDGQFANREHVLMALSDIKAIYIKATYTTSTKEGSLRQVTLDTATTTNVGTPRAFEVEQCRCPQGYLGLSCETCAPGFKRDQDSGLYLGLCVPCECNGHSSQCHGETGECENCADNTDGPNCDRCAAGYVGDATRGTPYDCEPDTSIYPQPPRPPPGNQTDCSRWCHEDGTQTCPDGYCQCKPNVMGDQCDQCRPGTYGLSGRNPDGCKECYCSGLGTQCSSAKLYRQQIPVDFILTPPLLTDENGDIEGDVSQDLRHDLATNMYTYSHLTYLPKYWSLRGSLLGNQLLAYGGLLQYRLVVESYGTYQPGYDVILSGNGLKLIWSRSDGDSEAEAYSVRLHEDENWQRKDRGSARPASRSDFMSVLSNLEAILIRATPKVPTERTSIGDIILETAVSVAMPGAIHAADIEVCQCPPAYTGNSCEVCAPLHYRDASGVCRQCPCEAANSESCGLGASGYVQCKCKPRWKGDLCREIDTSPIIEDPPKKCEIRSDYQLNIAENETISYNDTLQLYKNNRNIGNITKLSYRCRDNGIAPTPTDNDFSQIIVSISKPEITIVPVGGSLTLSCSGYMRRNNDPVYVSWHKESGHMTQESEVRGGTLHLYNLKIDDSGTYICRAVSNDTENLFEDRISITITTESQRRPAQIVNLPNHVTFEEYQQNDIVCEVEGNPKPTVTWTRIDGQVDAHSRTYGNSLIFDSPRKSDEGRYRCQAENNLNRDEKYVQVYVQSSTPPPSPPRDRLYIQPEEHNGQPGESFRLTCQTTSAANLRYEWSHEGYPLTASASRNIYINGNSLEVLDASDRDSGTYTCVAFDPRTRRNFTADARVYIEPRHQPPSVDGVGAVIVPLEELIVVEQGRDLSVTCEASGSPRPSVKWTKVHDQMANNVHVSGNVLTIYAARPENRGPYSCIAENIHGSDQSSTIIDIEPRERPSIKIESEPIQTALVGAQASLYCTATGIPEPTVEWVRVDGKPLSARHRVEGRGYVVFSDIMMDDAGDYECRARNEVGEASGVATISVVEAPLVVITPSGDHIRLTEGDELHLECVGSGYPDPYVTWTSTVPHAHNAVESLGRQNQAEILVYRVTQADAGIYTCKGSNDVSTDERSVRVEVNPKRGDVGIHDDDDGHNQGLDPGQLQPPPRMDQLQTNIGDNVTLTCGISAQLNPRWERVDGTPLPSNAHIIRNSLVIVYVQEENLGQYRCSGVNPAGHVVSFVVRELVQLPLPQISFYPKIPLRVEAGRNVDIYCQVTNARPEDVYWSTDNGRPLPSSVRIDGNVLRFDAITPADAGGYRCTASNSYGNRTETAQVQVKPPYYQPLPQSQVTQAREGDSIQLRCTATSQYGVEVNVNTQFRWHREGGELPHNARPDSQVLILTQLRPEDEGRYICDQYDMARGRNLPSSSVDLKVIRYNPNPFKGHSPKDMPCMFLFICTAVGPVPPPVPHYPDYLPPARLDPPEERPRDYSLKLDQQSSNLRVGESTEVECYSSDDTYTDVVWERADGQPLSNNVRQAGNRLVISHVDPTDAGNYVCKCRTDQGDLYTTSYVLEVEDQPHELKSSKIVHAKVGGNAQLQCGADESRQPTYRWWRQYGQLQAGRSLANEKLNLDSVQANDAGTYICTAVYGDGETVDYPNILVVTGAIPQFRQEPRSYMSFPTLPDSSFKFNFELTFRPESADGLLLFNGQTRGTGDYIALSLKDRYAEFRFDFGGKPLLVRAEEPLALNEWHTVRVHRSRRDGYIQVDEQHPVAFPALLQVPQLDLIEDLYIGGVPNWELLPAEAVSQQTGFVGCISRLTLQGRTVELMREAKFKEGITDCRPCAERPCANDGVCLESQTEQAYTCVCQPGWTGRDCSARGAQCTPGVCGAGRCENTEQDMECLCPLNRTGDRCQYIEHLSESSLNFKNNSYAAYGTPRVTRVNITLSVRPSSLGDSVLLYAAESSLPSGDYLALVLRGGHVELLINTAARLEPVVVRSAEPLPLHRWTRIELLRRLGESILRVGDAPERKAKAPGSGRILSLKTPLFVGGYDRSTVKINRDVNITKGFDGCITRLYDSQRSIQLLADIKDAANIQNCGELNEIGGGNGDSDSDSDSEPMPPPLPEIPDHHRDGDELQPYAMAPCASDPCENGGSCREEEQQAICSCPLGFSGKYCQEHIQVGFNASFRGDGYVEINRTQFDPAIEQEYSSVAIVFTTTKSNGLLVWWGQKAGEEYTGQDYLAVGIVDGYVEYSLRLDGEEAVIRNSDTLVNDGARHIVIAKRVDNTAMLEVDRILHSGETRPTLVKKMKLPGNVFIGGIPDIARFTGNRYTQNFTGCIVVVEGETVGQINLSPAAVNGANVNVCPAHEELLGGTEPPVV</sequence>
<feature type="disulfide bond" evidence="15">
    <location>
        <begin position="4017"/>
        <end position="4027"/>
    </location>
</feature>
<keyword evidence="9" id="KW-0084">Basement membrane</keyword>
<dbReference type="Gene3D" id="4.10.400.10">
    <property type="entry name" value="Low-density Lipoprotein Receptor"/>
    <property type="match status" value="20"/>
</dbReference>
<feature type="compositionally biased region" description="Low complexity" evidence="19">
    <location>
        <begin position="782"/>
        <end position="798"/>
    </location>
</feature>
<dbReference type="PROSITE" id="PS50024">
    <property type="entry name" value="SEA"/>
    <property type="match status" value="1"/>
</dbReference>
<keyword evidence="13" id="KW-0325">Glycoprotein</keyword>
<feature type="disulfide bond" evidence="17">
    <location>
        <begin position="511"/>
        <end position="529"/>
    </location>
</feature>
<feature type="disulfide bond" evidence="17">
    <location>
        <begin position="1415"/>
        <end position="1433"/>
    </location>
</feature>
<feature type="domain" description="Ig-like" evidence="25">
    <location>
        <begin position="3183"/>
        <end position="3271"/>
    </location>
</feature>
<evidence type="ECO:0000256" key="11">
    <source>
        <dbReference type="ARBA" id="ARBA00023136"/>
    </source>
</evidence>
<evidence type="ECO:0000259" key="23">
    <source>
        <dbReference type="PROSITE" id="PS50026"/>
    </source>
</evidence>
<dbReference type="Pfam" id="PF00008">
    <property type="entry name" value="EGF"/>
    <property type="match status" value="2"/>
</dbReference>
<feature type="disulfide bond" evidence="17">
    <location>
        <begin position="1491"/>
        <end position="1503"/>
    </location>
</feature>
<dbReference type="InterPro" id="IPR056863">
    <property type="entry name" value="LMN_ATRN_NET-like_EGF"/>
</dbReference>
<feature type="disulfide bond" evidence="17">
    <location>
        <begin position="464"/>
        <end position="479"/>
    </location>
</feature>
<feature type="disulfide bond" evidence="17">
    <location>
        <begin position="1277"/>
        <end position="1292"/>
    </location>
</feature>
<dbReference type="GeneID" id="108085763"/>
<gene>
    <name evidence="28 29" type="primary">trol</name>
</gene>
<feature type="disulfide bond" evidence="17">
    <location>
        <begin position="1498"/>
        <end position="1516"/>
    </location>
</feature>
<dbReference type="Gene3D" id="2.10.25.10">
    <property type="entry name" value="Laminin"/>
    <property type="match status" value="5"/>
</dbReference>
<feature type="disulfide bond" evidence="17">
    <location>
        <begin position="974"/>
        <end position="989"/>
    </location>
</feature>
<dbReference type="SMART" id="SM00192">
    <property type="entry name" value="LDLa"/>
    <property type="match status" value="20"/>
</dbReference>
<feature type="domain" description="Ig-like" evidence="25">
    <location>
        <begin position="2899"/>
        <end position="2983"/>
    </location>
</feature>
<dbReference type="PROSITE" id="PS50027">
    <property type="entry name" value="EGF_LAM_2"/>
    <property type="match status" value="2"/>
</dbReference>
<evidence type="ECO:0000256" key="6">
    <source>
        <dbReference type="ARBA" id="ARBA00022692"/>
    </source>
</evidence>
<evidence type="ECO:0000256" key="9">
    <source>
        <dbReference type="ARBA" id="ARBA00022869"/>
    </source>
</evidence>
<feature type="disulfide bond" evidence="17">
    <location>
        <begin position="504"/>
        <end position="516"/>
    </location>
</feature>
<feature type="domain" description="Laminin IV type A" evidence="26">
    <location>
        <begin position="2040"/>
        <end position="2221"/>
    </location>
</feature>
<feature type="domain" description="Laminin G" evidence="22">
    <location>
        <begin position="4055"/>
        <end position="4231"/>
    </location>
</feature>
<feature type="disulfide bond" evidence="18">
    <location>
        <begin position="2275"/>
        <end position="2284"/>
    </location>
</feature>
<feature type="domain" description="EGF-like" evidence="23">
    <location>
        <begin position="3973"/>
        <end position="4011"/>
    </location>
</feature>
<dbReference type="CDD" id="cd00112">
    <property type="entry name" value="LDLa"/>
    <property type="match status" value="20"/>
</dbReference>
<evidence type="ECO:0000256" key="14">
    <source>
        <dbReference type="ARBA" id="ARBA00023292"/>
    </source>
</evidence>
<dbReference type="PROSITE" id="PS50025">
    <property type="entry name" value="LAM_G_DOMAIN"/>
    <property type="match status" value="3"/>
</dbReference>
<dbReference type="CDD" id="cd00096">
    <property type="entry name" value="Ig"/>
    <property type="match status" value="1"/>
</dbReference>
<dbReference type="PRINTS" id="PR00261">
    <property type="entry name" value="LDLRECEPTOR"/>
</dbReference>
<feature type="region of interest" description="Disordered" evidence="19">
    <location>
        <begin position="1287"/>
        <end position="1306"/>
    </location>
</feature>
<evidence type="ECO:0000256" key="3">
    <source>
        <dbReference type="ARBA" id="ARBA00004308"/>
    </source>
</evidence>
<feature type="domain" description="EGF-like" evidence="23">
    <location>
        <begin position="4274"/>
        <end position="4310"/>
    </location>
</feature>
<feature type="disulfide bond" evidence="17">
    <location>
        <begin position="1225"/>
        <end position="1243"/>
    </location>
</feature>
<feature type="disulfide bond" evidence="17">
    <location>
        <begin position="955"/>
        <end position="967"/>
    </location>
</feature>
<dbReference type="InterPro" id="IPR050685">
    <property type="entry name" value="LDLR"/>
</dbReference>
<accession>A0ABM4GNG4</accession>
<feature type="compositionally biased region" description="Basic and acidic residues" evidence="19">
    <location>
        <begin position="142"/>
        <end position="166"/>
    </location>
</feature>
<evidence type="ECO:0000259" key="22">
    <source>
        <dbReference type="PROSITE" id="PS50025"/>
    </source>
</evidence>
<feature type="domain" description="Ig-like" evidence="25">
    <location>
        <begin position="3301"/>
        <end position="3373"/>
    </location>
</feature>
<feature type="disulfide bond" evidence="17">
    <location>
        <begin position="1051"/>
        <end position="1066"/>
    </location>
</feature>
<feature type="region of interest" description="Disordered" evidence="19">
    <location>
        <begin position="3257"/>
        <end position="3301"/>
    </location>
</feature>
<feature type="disulfide bond" evidence="17">
    <location>
        <begin position="1014"/>
        <end position="1029"/>
    </location>
</feature>
<evidence type="ECO:0000256" key="4">
    <source>
        <dbReference type="ARBA" id="ARBA00022525"/>
    </source>
</evidence>
<feature type="disulfide bond" evidence="17">
    <location>
        <begin position="1265"/>
        <end position="1283"/>
    </location>
</feature>
<evidence type="ECO:0000259" key="21">
    <source>
        <dbReference type="PROSITE" id="PS50024"/>
    </source>
</evidence>
<evidence type="ECO:0000256" key="20">
    <source>
        <dbReference type="SAM" id="SignalP"/>
    </source>
</evidence>
<feature type="disulfide bond" evidence="15">
    <location>
        <begin position="3982"/>
        <end position="3999"/>
    </location>
</feature>
<feature type="disulfide bond" evidence="17">
    <location>
        <begin position="908"/>
        <end position="926"/>
    </location>
</feature>
<dbReference type="SMART" id="SM00282">
    <property type="entry name" value="LamG"/>
    <property type="match status" value="3"/>
</dbReference>
<feature type="disulfide bond" evidence="17">
    <location>
        <begin position="1455"/>
        <end position="1473"/>
    </location>
</feature>
<dbReference type="Gene3D" id="2.170.300.10">
    <property type="entry name" value="Tie2 ligand-binding domain superfamily"/>
    <property type="match status" value="2"/>
</dbReference>
<feature type="disulfide bond" evidence="17">
    <location>
        <begin position="1103"/>
        <end position="1121"/>
    </location>
</feature>
<feature type="region of interest" description="Disordered" evidence="19">
    <location>
        <begin position="622"/>
        <end position="655"/>
    </location>
</feature>
<dbReference type="InterPro" id="IPR036055">
    <property type="entry name" value="LDL_receptor-like_sf"/>
</dbReference>
<feature type="signal peptide" evidence="20">
    <location>
        <begin position="1"/>
        <end position="36"/>
    </location>
</feature>
<dbReference type="SMART" id="SM00408">
    <property type="entry name" value="IGc2"/>
    <property type="match status" value="13"/>
</dbReference>
<feature type="disulfide bond" evidence="17">
    <location>
        <begin position="426"/>
        <end position="441"/>
    </location>
</feature>
<keyword evidence="11" id="KW-0472">Membrane</keyword>
<dbReference type="InterPro" id="IPR000082">
    <property type="entry name" value="SEA_dom"/>
</dbReference>
<feature type="domain" description="Ig-like" evidence="25">
    <location>
        <begin position="3620"/>
        <end position="3700"/>
    </location>
</feature>
<keyword evidence="5" id="KW-0272">Extracellular matrix</keyword>
<feature type="disulfide bond" evidence="15">
    <location>
        <begin position="4001"/>
        <end position="4010"/>
    </location>
</feature>
<dbReference type="CDD" id="cd00110">
    <property type="entry name" value="LamG"/>
    <property type="match status" value="3"/>
</dbReference>
<feature type="compositionally biased region" description="Polar residues" evidence="19">
    <location>
        <begin position="1294"/>
        <end position="1306"/>
    </location>
</feature>
<evidence type="ECO:0000256" key="7">
    <source>
        <dbReference type="ARBA" id="ARBA00022729"/>
    </source>
</evidence>
<feature type="disulfide bond" evidence="17">
    <location>
        <begin position="607"/>
        <end position="622"/>
    </location>
</feature>
<dbReference type="Pfam" id="PF02210">
    <property type="entry name" value="Laminin_G_2"/>
    <property type="match status" value="2"/>
</dbReference>
<dbReference type="InterPro" id="IPR001791">
    <property type="entry name" value="Laminin_G"/>
</dbReference>
<keyword evidence="10" id="KW-1133">Transmembrane helix</keyword>
<comment type="subcellular location">
    <subcellularLocation>
        <location evidence="3">Endomembrane system</location>
    </subcellularLocation>
    <subcellularLocation>
        <location evidence="1">Membrane</location>
        <topology evidence="1">Single-pass membrane protein</topology>
    </subcellularLocation>
    <subcellularLocation>
        <location evidence="2">Secreted</location>
        <location evidence="2">Extracellular space</location>
        <location evidence="2">Extracellular matrix</location>
        <location evidence="2">Basement membrane</location>
    </subcellularLocation>
</comment>
<feature type="domain" description="Laminin EGF-like" evidence="24">
    <location>
        <begin position="2324"/>
        <end position="2372"/>
    </location>
</feature>
<feature type="compositionally biased region" description="Low complexity" evidence="19">
    <location>
        <begin position="749"/>
        <end position="770"/>
    </location>
</feature>
<keyword evidence="27" id="KW-1185">Reference proteome</keyword>
<feature type="compositionally biased region" description="Basic and acidic residues" evidence="19">
    <location>
        <begin position="3263"/>
        <end position="3288"/>
    </location>
</feature>
<dbReference type="InterPro" id="IPR002172">
    <property type="entry name" value="LDrepeatLR_classA_rpt"/>
</dbReference>
<feature type="disulfide bond" evidence="17">
    <location>
        <begin position="820"/>
        <end position="838"/>
    </location>
</feature>
<dbReference type="SMART" id="SM00181">
    <property type="entry name" value="EGF"/>
    <property type="match status" value="8"/>
</dbReference>
<dbReference type="Pfam" id="PF00053">
    <property type="entry name" value="EGF_laminin"/>
    <property type="match status" value="6"/>
</dbReference>
<dbReference type="InterPro" id="IPR023415">
    <property type="entry name" value="LDLR_class-A_CS"/>
</dbReference>
<feature type="region of interest" description="Disordered" evidence="19">
    <location>
        <begin position="737"/>
        <end position="798"/>
    </location>
</feature>
<feature type="domain" description="Laminin G" evidence="22">
    <location>
        <begin position="4316"/>
        <end position="4498"/>
    </location>
</feature>
<dbReference type="InterPro" id="IPR000742">
    <property type="entry name" value="EGF"/>
</dbReference>
<feature type="domain" description="Ig-like" evidence="25">
    <location>
        <begin position="3093"/>
        <end position="3178"/>
    </location>
</feature>
<feature type="disulfide bond" evidence="17">
    <location>
        <begin position="588"/>
        <end position="600"/>
    </location>
</feature>
<dbReference type="PROSITE" id="PS50068">
    <property type="entry name" value="LDLRA_2"/>
    <property type="match status" value="20"/>
</dbReference>
<feature type="region of interest" description="Disordered" evidence="19">
    <location>
        <begin position="69"/>
        <end position="105"/>
    </location>
</feature>
<dbReference type="RefSeq" id="XP_070144249.1">
    <property type="nucleotide sequence ID" value="XM_070288148.1"/>
</dbReference>
<feature type="compositionally biased region" description="Acidic residues" evidence="19">
    <location>
        <begin position="70"/>
        <end position="100"/>
    </location>
</feature>
<feature type="disulfide bond" evidence="17">
    <location>
        <begin position="1448"/>
        <end position="1460"/>
    </location>
</feature>
<name>A0ABM4GNG4_DROKI</name>
<keyword evidence="14 18" id="KW-0424">Laminin EGF-like domain</keyword>
<feature type="disulfide bond" evidence="17">
    <location>
        <begin position="1258"/>
        <end position="1270"/>
    </location>
</feature>
<feature type="domain" description="SEA" evidence="21">
    <location>
        <begin position="202"/>
        <end position="320"/>
    </location>
</feature>
<evidence type="ECO:0000313" key="27">
    <source>
        <dbReference type="Proteomes" id="UP001652661"/>
    </source>
</evidence>
<feature type="domain" description="Ig-like" evidence="25">
    <location>
        <begin position="2698"/>
        <end position="2794"/>
    </location>
</feature>
<dbReference type="CDD" id="cd00054">
    <property type="entry name" value="EGF_CA"/>
    <property type="match status" value="2"/>
</dbReference>
<feature type="disulfide bond" evidence="15">
    <location>
        <begin position="4300"/>
        <end position="4309"/>
    </location>
</feature>
<dbReference type="PROSITE" id="PS00022">
    <property type="entry name" value="EGF_1"/>
    <property type="match status" value="4"/>
</dbReference>
<dbReference type="CDD" id="cd00055">
    <property type="entry name" value="EGF_Lam"/>
    <property type="match status" value="4"/>
</dbReference>
<feature type="domain" description="Ig-like" evidence="25">
    <location>
        <begin position="3385"/>
        <end position="3469"/>
    </location>
</feature>
<keyword evidence="6" id="KW-0812">Transmembrane</keyword>
<evidence type="ECO:0000256" key="13">
    <source>
        <dbReference type="ARBA" id="ARBA00023180"/>
    </source>
</evidence>
<feature type="disulfide bond" evidence="17">
    <location>
        <begin position="563"/>
        <end position="578"/>
    </location>
</feature>
<keyword evidence="4" id="KW-0964">Secreted</keyword>
<evidence type="ECO:0000256" key="5">
    <source>
        <dbReference type="ARBA" id="ARBA00022530"/>
    </source>
</evidence>
<feature type="region of interest" description="Disordered" evidence="19">
    <location>
        <begin position="4233"/>
        <end position="4270"/>
    </location>
</feature>
<dbReference type="InterPro" id="IPR003599">
    <property type="entry name" value="Ig_sub"/>
</dbReference>
<evidence type="ECO:0000259" key="26">
    <source>
        <dbReference type="PROSITE" id="PS51115"/>
    </source>
</evidence>
<feature type="domain" description="Laminin IV type A" evidence="26">
    <location>
        <begin position="1665"/>
        <end position="1848"/>
    </location>
</feature>
<evidence type="ECO:0000256" key="18">
    <source>
        <dbReference type="PROSITE-ProRule" id="PRU00460"/>
    </source>
</evidence>
<feature type="disulfide bond" evidence="18">
    <location>
        <begin position="2324"/>
        <end position="2336"/>
    </location>
</feature>
<feature type="disulfide bond" evidence="17">
    <location>
        <begin position="1161"/>
        <end position="1176"/>
    </location>
</feature>
<feature type="disulfide bond" evidence="17">
    <location>
        <begin position="1218"/>
        <end position="1230"/>
    </location>
</feature>
<feature type="disulfide bond" evidence="17">
    <location>
        <begin position="595"/>
        <end position="613"/>
    </location>
</feature>
<dbReference type="Pfam" id="PF13895">
    <property type="entry name" value="Ig_2"/>
    <property type="match status" value="1"/>
</dbReference>
<keyword evidence="8" id="KW-0677">Repeat</keyword>
<evidence type="ECO:0000256" key="19">
    <source>
        <dbReference type="SAM" id="MobiDB-lite"/>
    </source>
</evidence>
<feature type="disulfide bond" evidence="18">
    <location>
        <begin position="2343"/>
        <end position="2352"/>
    </location>
</feature>
<feature type="domain" description="EGF-like" evidence="23">
    <location>
        <begin position="4013"/>
        <end position="4048"/>
    </location>
</feature>
<dbReference type="PROSITE" id="PS01186">
    <property type="entry name" value="EGF_2"/>
    <property type="match status" value="2"/>
</dbReference>
<dbReference type="PROSITE" id="PS51115">
    <property type="entry name" value="LAMININ_IVA"/>
    <property type="match status" value="3"/>
</dbReference>
<dbReference type="InterPro" id="IPR007110">
    <property type="entry name" value="Ig-like_dom"/>
</dbReference>
<dbReference type="InterPro" id="IPR013783">
    <property type="entry name" value="Ig-like_fold"/>
</dbReference>
<feature type="disulfide bond" evidence="17">
    <location>
        <begin position="1510"/>
        <end position="1525"/>
    </location>
</feature>
<feature type="domain" description="Ig-like" evidence="25">
    <location>
        <begin position="3473"/>
        <end position="3564"/>
    </location>
</feature>
<feature type="compositionally biased region" description="Acidic residues" evidence="19">
    <location>
        <begin position="191"/>
        <end position="204"/>
    </location>
</feature>
<feature type="domain" description="Ig-like" evidence="25">
    <location>
        <begin position="1304"/>
        <end position="1391"/>
    </location>
</feature>
<reference evidence="28 29" key="1">
    <citation type="submission" date="2025-05" db="UniProtKB">
        <authorList>
            <consortium name="RefSeq"/>
        </authorList>
    </citation>
    <scope>IDENTIFICATION</scope>
    <source>
        <strain evidence="28 29">14028-0561.14</strain>
        <tissue evidence="28 29">Whole fly</tissue>
    </source>
</reference>
<dbReference type="InterPro" id="IPR013098">
    <property type="entry name" value="Ig_I-set"/>
</dbReference>
<dbReference type="Pfam" id="PF07679">
    <property type="entry name" value="I-set"/>
    <property type="match status" value="3"/>
</dbReference>
<evidence type="ECO:0000256" key="16">
    <source>
        <dbReference type="PROSITE-ProRule" id="PRU00122"/>
    </source>
</evidence>
<evidence type="ECO:0000313" key="28">
    <source>
        <dbReference type="RefSeq" id="XP_070144249.1"/>
    </source>
</evidence>
<evidence type="ECO:0000256" key="17">
    <source>
        <dbReference type="PROSITE-ProRule" id="PRU00124"/>
    </source>
</evidence>
<feature type="disulfide bond" evidence="17">
    <location>
        <begin position="1032"/>
        <end position="1044"/>
    </location>
</feature>
<feature type="disulfide bond" evidence="17">
    <location>
        <begin position="962"/>
        <end position="980"/>
    </location>
</feature>
<dbReference type="SUPFAM" id="SSF49899">
    <property type="entry name" value="Concanavalin A-like lectins/glucanases"/>
    <property type="match status" value="3"/>
</dbReference>
<feature type="domain" description="Laminin IV type A" evidence="26">
    <location>
        <begin position="2396"/>
        <end position="2573"/>
    </location>
</feature>
<feature type="domain" description="Ig-like" evidence="25">
    <location>
        <begin position="2805"/>
        <end position="2886"/>
    </location>
</feature>
<dbReference type="InterPro" id="IPR002049">
    <property type="entry name" value="LE_dom"/>
</dbReference>
<feature type="disulfide bond" evidence="15">
    <location>
        <begin position="4038"/>
        <end position="4047"/>
    </location>
</feature>
<evidence type="ECO:0000256" key="2">
    <source>
        <dbReference type="ARBA" id="ARBA00004302"/>
    </source>
</evidence>
<dbReference type="SUPFAM" id="SSF57196">
    <property type="entry name" value="EGF/Laminin"/>
    <property type="match status" value="3"/>
</dbReference>
<dbReference type="InterPro" id="IPR003598">
    <property type="entry name" value="Ig_sub2"/>
</dbReference>
<feature type="compositionally biased region" description="Basic residues" evidence="19">
    <location>
        <begin position="130"/>
        <end position="139"/>
    </location>
</feature>
<dbReference type="SUPFAM" id="SSF57424">
    <property type="entry name" value="LDL receptor-like module"/>
    <property type="match status" value="19"/>
</dbReference>
<dbReference type="InterPro" id="IPR013151">
    <property type="entry name" value="Immunoglobulin_dom"/>
</dbReference>
<evidence type="ECO:0000313" key="29">
    <source>
        <dbReference type="RefSeq" id="XP_070144250.1"/>
    </source>
</evidence>
<comment type="caution">
    <text evidence="15">Lacks conserved residue(s) required for the propagation of feature annotation.</text>
</comment>